<feature type="transmembrane region" description="Helical" evidence="2">
    <location>
        <begin position="182"/>
        <end position="201"/>
    </location>
</feature>
<feature type="transmembrane region" description="Helical" evidence="2">
    <location>
        <begin position="208"/>
        <end position="227"/>
    </location>
</feature>
<gene>
    <name evidence="4" type="ORF">ACFQ4R_10175</name>
</gene>
<accession>A0ABW4BQ25</accession>
<proteinExistence type="predicted"/>
<protein>
    <submittedName>
        <fullName evidence="4">Zinc ribbon domain-containing protein</fullName>
    </submittedName>
</protein>
<keyword evidence="2" id="KW-1133">Transmembrane helix</keyword>
<sequence length="281" mass="30632">MQRKFEQWQEQPDLNSQQRTSDAHFCPRCGQIVTPEDLFCAHCGYALKAAATDPEATRQFKVQTDQADNQGEDSAQPLSRTQRQHSTKVAPSSDAGQSQGQHQHHFFSKLTQTLSKLHLPKLAKLGVTGWLAVIAGFISLLGAFGQSFIQSQGTASLAHLLLASGGQQLGSNFVVSATLLKLVGQLLILLPIVIVIFSLLNAKLLRNLAYRFAGLNLILLILAAALFVSQMLSSTGSGLITNTGTQFISRSMIFLLVGDISLLAITAKRRFKKQRAFSSQR</sequence>
<keyword evidence="5" id="KW-1185">Reference proteome</keyword>
<feature type="transmembrane region" description="Helical" evidence="2">
    <location>
        <begin position="247"/>
        <end position="265"/>
    </location>
</feature>
<organism evidence="4 5">
    <name type="scientific">Lapidilactobacillus gannanensis</name>
    <dbReference type="NCBI Taxonomy" id="2486002"/>
    <lineage>
        <taxon>Bacteria</taxon>
        <taxon>Bacillati</taxon>
        <taxon>Bacillota</taxon>
        <taxon>Bacilli</taxon>
        <taxon>Lactobacillales</taxon>
        <taxon>Lactobacillaceae</taxon>
        <taxon>Lapidilactobacillus</taxon>
    </lineage>
</organism>
<keyword evidence="2" id="KW-0472">Membrane</keyword>
<keyword evidence="2" id="KW-0812">Transmembrane</keyword>
<dbReference type="Pfam" id="PF13248">
    <property type="entry name" value="Zn_ribbon_3"/>
    <property type="match status" value="1"/>
</dbReference>
<dbReference type="RefSeq" id="WP_125649078.1">
    <property type="nucleotide sequence ID" value="NZ_JBHTOH010000091.1"/>
</dbReference>
<feature type="domain" description="Putative zinc-ribbon" evidence="3">
    <location>
        <begin position="26"/>
        <end position="46"/>
    </location>
</feature>
<evidence type="ECO:0000313" key="5">
    <source>
        <dbReference type="Proteomes" id="UP001597191"/>
    </source>
</evidence>
<feature type="compositionally biased region" description="Polar residues" evidence="1">
    <location>
        <begin position="8"/>
        <end position="20"/>
    </location>
</feature>
<dbReference type="InterPro" id="IPR059113">
    <property type="entry name" value="Znf_ribbon"/>
</dbReference>
<name>A0ABW4BQ25_9LACO</name>
<reference evidence="5" key="1">
    <citation type="journal article" date="2019" name="Int. J. Syst. Evol. Microbiol.">
        <title>The Global Catalogue of Microorganisms (GCM) 10K type strain sequencing project: providing services to taxonomists for standard genome sequencing and annotation.</title>
        <authorList>
            <consortium name="The Broad Institute Genomics Platform"/>
            <consortium name="The Broad Institute Genome Sequencing Center for Infectious Disease"/>
            <person name="Wu L."/>
            <person name="Ma J."/>
        </authorList>
    </citation>
    <scope>NUCLEOTIDE SEQUENCE [LARGE SCALE GENOMIC DNA]</scope>
    <source>
        <strain evidence="5">CCM 8937</strain>
    </source>
</reference>
<evidence type="ECO:0000256" key="2">
    <source>
        <dbReference type="SAM" id="Phobius"/>
    </source>
</evidence>
<comment type="caution">
    <text evidence="4">The sequence shown here is derived from an EMBL/GenBank/DDBJ whole genome shotgun (WGS) entry which is preliminary data.</text>
</comment>
<feature type="region of interest" description="Disordered" evidence="1">
    <location>
        <begin position="1"/>
        <end position="21"/>
    </location>
</feature>
<feature type="transmembrane region" description="Helical" evidence="2">
    <location>
        <begin position="125"/>
        <end position="149"/>
    </location>
</feature>
<evidence type="ECO:0000313" key="4">
    <source>
        <dbReference type="EMBL" id="MFD1411943.1"/>
    </source>
</evidence>
<feature type="compositionally biased region" description="Polar residues" evidence="1">
    <location>
        <begin position="64"/>
        <end position="81"/>
    </location>
</feature>
<evidence type="ECO:0000256" key="1">
    <source>
        <dbReference type="SAM" id="MobiDB-lite"/>
    </source>
</evidence>
<feature type="region of interest" description="Disordered" evidence="1">
    <location>
        <begin position="64"/>
        <end position="101"/>
    </location>
</feature>
<dbReference type="Proteomes" id="UP001597191">
    <property type="component" value="Unassembled WGS sequence"/>
</dbReference>
<dbReference type="EMBL" id="JBHTOH010000091">
    <property type="protein sequence ID" value="MFD1411943.1"/>
    <property type="molecule type" value="Genomic_DNA"/>
</dbReference>
<evidence type="ECO:0000259" key="3">
    <source>
        <dbReference type="Pfam" id="PF13248"/>
    </source>
</evidence>